<name>A0ACC2SWX7_9FUNG</name>
<sequence length="245" mass="26871">MRGILFLSWFLAYFLPDELALETPAPTTDWYNSSPDDAHQKESLANGWFKYPSGHWGRKFQYGHLFTTPPAEPTLVRPYASFYLLMYLVGYYLLDCFSSMFERFAYLGHLGHLSMVTVPIGLVIAGLNVGVLAHQLGSLFPAKWVPDSAKLIYHLGRRLPRLPAPSQPPASPLPVACPSRHASAGLLPASQPGTHKPPASHLLPAPSPPACSPGPSQMSATHLDPRAHPVTNQKFPWGTTNQISP</sequence>
<comment type="caution">
    <text evidence="1">The sequence shown here is derived from an EMBL/GenBank/DDBJ whole genome shotgun (WGS) entry which is preliminary data.</text>
</comment>
<evidence type="ECO:0000313" key="2">
    <source>
        <dbReference type="Proteomes" id="UP001165960"/>
    </source>
</evidence>
<keyword evidence="2" id="KW-1185">Reference proteome</keyword>
<reference evidence="1" key="1">
    <citation type="submission" date="2022-04" db="EMBL/GenBank/DDBJ databases">
        <title>Genome of the entomopathogenic fungus Entomophthora muscae.</title>
        <authorList>
            <person name="Elya C."/>
            <person name="Lovett B.R."/>
            <person name="Lee E."/>
            <person name="Macias A.M."/>
            <person name="Hajek A.E."/>
            <person name="De Bivort B.L."/>
            <person name="Kasson M.T."/>
            <person name="De Fine Licht H.H."/>
            <person name="Stajich J.E."/>
        </authorList>
    </citation>
    <scope>NUCLEOTIDE SEQUENCE</scope>
    <source>
        <strain evidence="1">Berkeley</strain>
    </source>
</reference>
<dbReference type="Proteomes" id="UP001165960">
    <property type="component" value="Unassembled WGS sequence"/>
</dbReference>
<proteinExistence type="predicted"/>
<dbReference type="EMBL" id="QTSX02004275">
    <property type="protein sequence ID" value="KAJ9066862.1"/>
    <property type="molecule type" value="Genomic_DNA"/>
</dbReference>
<gene>
    <name evidence="1" type="ORF">DSO57_1005525</name>
</gene>
<organism evidence="1 2">
    <name type="scientific">Entomophthora muscae</name>
    <dbReference type="NCBI Taxonomy" id="34485"/>
    <lineage>
        <taxon>Eukaryota</taxon>
        <taxon>Fungi</taxon>
        <taxon>Fungi incertae sedis</taxon>
        <taxon>Zoopagomycota</taxon>
        <taxon>Entomophthoromycotina</taxon>
        <taxon>Entomophthoromycetes</taxon>
        <taxon>Entomophthorales</taxon>
        <taxon>Entomophthoraceae</taxon>
        <taxon>Entomophthora</taxon>
    </lineage>
</organism>
<accession>A0ACC2SWX7</accession>
<protein>
    <submittedName>
        <fullName evidence="1">Uncharacterized protein</fullName>
    </submittedName>
</protein>
<evidence type="ECO:0000313" key="1">
    <source>
        <dbReference type="EMBL" id="KAJ9066862.1"/>
    </source>
</evidence>